<dbReference type="Proteomes" id="UP000321555">
    <property type="component" value="Chromosome"/>
</dbReference>
<feature type="transmembrane region" description="Helical" evidence="6">
    <location>
        <begin position="251"/>
        <end position="273"/>
    </location>
</feature>
<dbReference type="RefSeq" id="WP_057773310.1">
    <property type="nucleotide sequence ID" value="NZ_CP042593.1"/>
</dbReference>
<accession>A0A5B8Z7X9</accession>
<feature type="transmembrane region" description="Helical" evidence="6">
    <location>
        <begin position="21"/>
        <end position="39"/>
    </location>
</feature>
<protein>
    <submittedName>
        <fullName evidence="7">Oligosaccharide flippase family protein</fullName>
    </submittedName>
</protein>
<feature type="transmembrane region" description="Helical" evidence="6">
    <location>
        <begin position="294"/>
        <end position="321"/>
    </location>
</feature>
<dbReference type="PANTHER" id="PTHR30250">
    <property type="entry name" value="PST FAMILY PREDICTED COLANIC ACID TRANSPORTER"/>
    <property type="match status" value="1"/>
</dbReference>
<proteinExistence type="predicted"/>
<dbReference type="EMBL" id="CP042593">
    <property type="protein sequence ID" value="QED49192.1"/>
    <property type="molecule type" value="Genomic_DNA"/>
</dbReference>
<keyword evidence="2" id="KW-1003">Cell membrane</keyword>
<name>A0A5B8Z7X9_CYTDA</name>
<keyword evidence="8" id="KW-1185">Reference proteome</keyword>
<comment type="subcellular location">
    <subcellularLocation>
        <location evidence="1">Cell membrane</location>
        <topology evidence="1">Multi-pass membrane protein</topology>
    </subcellularLocation>
</comment>
<keyword evidence="4 6" id="KW-1133">Transmembrane helix</keyword>
<feature type="transmembrane region" description="Helical" evidence="6">
    <location>
        <begin position="45"/>
        <end position="67"/>
    </location>
</feature>
<reference evidence="8" key="1">
    <citation type="submission" date="2019-08" db="EMBL/GenBank/DDBJ databases">
        <authorList>
            <person name="Zheng X."/>
        </authorList>
    </citation>
    <scope>NUCLEOTIDE SEQUENCE [LARGE SCALE GENOMIC DNA]</scope>
    <source>
        <strain evidence="8">FJAT-25496</strain>
    </source>
</reference>
<keyword evidence="3 6" id="KW-0812">Transmembrane</keyword>
<evidence type="ECO:0000313" key="8">
    <source>
        <dbReference type="Proteomes" id="UP000321555"/>
    </source>
</evidence>
<dbReference type="STRING" id="1742359.GCA_001439625_03346"/>
<evidence type="ECO:0000256" key="5">
    <source>
        <dbReference type="ARBA" id="ARBA00023136"/>
    </source>
</evidence>
<dbReference type="InterPro" id="IPR002797">
    <property type="entry name" value="Polysacc_synth"/>
</dbReference>
<feature type="transmembrane region" description="Helical" evidence="6">
    <location>
        <begin position="211"/>
        <end position="231"/>
    </location>
</feature>
<feature type="transmembrane region" description="Helical" evidence="6">
    <location>
        <begin position="327"/>
        <end position="347"/>
    </location>
</feature>
<dbReference type="Pfam" id="PF01943">
    <property type="entry name" value="Polysacc_synt"/>
    <property type="match status" value="1"/>
</dbReference>
<evidence type="ECO:0000313" key="7">
    <source>
        <dbReference type="EMBL" id="QED49192.1"/>
    </source>
</evidence>
<dbReference type="PANTHER" id="PTHR30250:SF11">
    <property type="entry name" value="O-ANTIGEN TRANSPORTER-RELATED"/>
    <property type="match status" value="1"/>
</dbReference>
<evidence type="ECO:0000256" key="3">
    <source>
        <dbReference type="ARBA" id="ARBA00022692"/>
    </source>
</evidence>
<evidence type="ECO:0000256" key="1">
    <source>
        <dbReference type="ARBA" id="ARBA00004651"/>
    </source>
</evidence>
<feature type="transmembrane region" description="Helical" evidence="6">
    <location>
        <begin position="112"/>
        <end position="133"/>
    </location>
</feature>
<feature type="transmembrane region" description="Helical" evidence="6">
    <location>
        <begin position="88"/>
        <end position="106"/>
    </location>
</feature>
<organism evidence="7 8">
    <name type="scientific">Cytobacillus dafuensis</name>
    <name type="common">Bacillus dafuensis</name>
    <dbReference type="NCBI Taxonomy" id="1742359"/>
    <lineage>
        <taxon>Bacteria</taxon>
        <taxon>Bacillati</taxon>
        <taxon>Bacillota</taxon>
        <taxon>Bacilli</taxon>
        <taxon>Bacillales</taxon>
        <taxon>Bacillaceae</taxon>
        <taxon>Cytobacillus</taxon>
    </lineage>
</organism>
<sequence>MENFSQKGNVKTLIIYTFSRYYKQGIVFLRSMILAYLLSIDAFGLYSWVAVLLTFSIVINLGTNYSLVKYVSIKKDPLEQQRYINNTFSILVYSYIIFTILALAITNTKINIFADLWFLVIFILFLYQINIYYESLLRSIEKFTEIAIGYILVASLEVILLLAYFKSVNLEKALYFYAVSLLVANVYYFMTSKKYTRLSLNSPKNLFGHEFNELIKSGSLLLLFNLGYLLYINIDKILIGIYRGNEDLGIYNFSTTLIAGSAIVLQSISYIYYSKLLKFYSTNKPNTIEVFRKTLILLSVLLILFNAAVIFVMQLFIQFFFTQYAESFVIIVILIVGQYFNTLALFCNVIQIARDKEKLIVIQQIISIIVNTLLSGIFLILNYPLYFVAIGTLISQLVFTCLAYRNAKRQVVMKDESSKARS</sequence>
<feature type="transmembrane region" description="Helical" evidence="6">
    <location>
        <begin position="359"/>
        <end position="380"/>
    </location>
</feature>
<dbReference type="KEGG" id="bda:FSZ17_19100"/>
<dbReference type="InterPro" id="IPR050833">
    <property type="entry name" value="Poly_Biosynth_Transport"/>
</dbReference>
<feature type="transmembrane region" description="Helical" evidence="6">
    <location>
        <begin position="386"/>
        <end position="404"/>
    </location>
</feature>
<evidence type="ECO:0000256" key="4">
    <source>
        <dbReference type="ARBA" id="ARBA00022989"/>
    </source>
</evidence>
<feature type="transmembrane region" description="Helical" evidence="6">
    <location>
        <begin position="173"/>
        <end position="190"/>
    </location>
</feature>
<evidence type="ECO:0000256" key="2">
    <source>
        <dbReference type="ARBA" id="ARBA00022475"/>
    </source>
</evidence>
<evidence type="ECO:0000256" key="6">
    <source>
        <dbReference type="SAM" id="Phobius"/>
    </source>
</evidence>
<dbReference type="AlphaFoldDB" id="A0A5B8Z7X9"/>
<dbReference type="GO" id="GO:0005886">
    <property type="term" value="C:plasma membrane"/>
    <property type="evidence" value="ECO:0007669"/>
    <property type="project" value="UniProtKB-SubCell"/>
</dbReference>
<keyword evidence="5 6" id="KW-0472">Membrane</keyword>
<gene>
    <name evidence="7" type="ORF">FSZ17_19100</name>
</gene>
<feature type="transmembrane region" description="Helical" evidence="6">
    <location>
        <begin position="145"/>
        <end position="167"/>
    </location>
</feature>